<evidence type="ECO:0000256" key="1">
    <source>
        <dbReference type="SAM" id="MobiDB-lite"/>
    </source>
</evidence>
<feature type="region of interest" description="Disordered" evidence="1">
    <location>
        <begin position="107"/>
        <end position="159"/>
    </location>
</feature>
<reference evidence="3" key="1">
    <citation type="journal article" date="2019" name="Int. J. Syst. Evol. Microbiol.">
        <title>The Global Catalogue of Microorganisms (GCM) 10K type strain sequencing project: providing services to taxonomists for standard genome sequencing and annotation.</title>
        <authorList>
            <consortium name="The Broad Institute Genomics Platform"/>
            <consortium name="The Broad Institute Genome Sequencing Center for Infectious Disease"/>
            <person name="Wu L."/>
            <person name="Ma J."/>
        </authorList>
    </citation>
    <scope>NUCLEOTIDE SEQUENCE [LARGE SCALE GENOMIC DNA]</scope>
    <source>
        <strain evidence="3">JCM 3399</strain>
    </source>
</reference>
<organism evidence="2 3">
    <name type="scientific">Streptomyces albospinus</name>
    <dbReference type="NCBI Taxonomy" id="285515"/>
    <lineage>
        <taxon>Bacteria</taxon>
        <taxon>Bacillati</taxon>
        <taxon>Actinomycetota</taxon>
        <taxon>Actinomycetes</taxon>
        <taxon>Kitasatosporales</taxon>
        <taxon>Streptomycetaceae</taxon>
        <taxon>Streptomyces</taxon>
    </lineage>
</organism>
<proteinExistence type="predicted"/>
<sequence length="159" mass="17825">MARVTTGRRLPVRPRPRPPPPPPARPRATGPVPPSADRSPTMRNSNPNTDALGDRDYPIEEKDLTEEQNEHRTKTLRAVRDNPNAPEALRELAKKMLSGRVQLKDVLDDSSGHRALSEGLAPLREQWRTMSPQQRQAVREYDPDEEPRGGGASGRSPRY</sequence>
<gene>
    <name evidence="2" type="ORF">GCM10010211_79200</name>
</gene>
<feature type="region of interest" description="Disordered" evidence="1">
    <location>
        <begin position="1"/>
        <end position="87"/>
    </location>
</feature>
<dbReference type="Proteomes" id="UP000654471">
    <property type="component" value="Unassembled WGS sequence"/>
</dbReference>
<feature type="compositionally biased region" description="Basic and acidic residues" evidence="1">
    <location>
        <begin position="52"/>
        <end position="62"/>
    </location>
</feature>
<feature type="compositionally biased region" description="Basic and acidic residues" evidence="1">
    <location>
        <begin position="107"/>
        <end position="116"/>
    </location>
</feature>
<comment type="caution">
    <text evidence="2">The sequence shown here is derived from an EMBL/GenBank/DDBJ whole genome shotgun (WGS) entry which is preliminary data.</text>
</comment>
<keyword evidence="3" id="KW-1185">Reference proteome</keyword>
<dbReference type="EMBL" id="BMRP01000065">
    <property type="protein sequence ID" value="GGV00002.1"/>
    <property type="molecule type" value="Genomic_DNA"/>
</dbReference>
<name>A0ABQ2VMT8_9ACTN</name>
<evidence type="ECO:0000313" key="3">
    <source>
        <dbReference type="Proteomes" id="UP000654471"/>
    </source>
</evidence>
<accession>A0ABQ2VMT8</accession>
<protein>
    <submittedName>
        <fullName evidence="2">Uncharacterized protein</fullName>
    </submittedName>
</protein>
<evidence type="ECO:0000313" key="2">
    <source>
        <dbReference type="EMBL" id="GGV00002.1"/>
    </source>
</evidence>